<dbReference type="AlphaFoldDB" id="A0A0B2R9T6"/>
<feature type="region of interest" description="Disordered" evidence="1">
    <location>
        <begin position="49"/>
        <end position="81"/>
    </location>
</feature>
<organism evidence="2">
    <name type="scientific">Glycine soja</name>
    <name type="common">Wild soybean</name>
    <dbReference type="NCBI Taxonomy" id="3848"/>
    <lineage>
        <taxon>Eukaryota</taxon>
        <taxon>Viridiplantae</taxon>
        <taxon>Streptophyta</taxon>
        <taxon>Embryophyta</taxon>
        <taxon>Tracheophyta</taxon>
        <taxon>Spermatophyta</taxon>
        <taxon>Magnoliopsida</taxon>
        <taxon>eudicotyledons</taxon>
        <taxon>Gunneridae</taxon>
        <taxon>Pentapetalae</taxon>
        <taxon>rosids</taxon>
        <taxon>fabids</taxon>
        <taxon>Fabales</taxon>
        <taxon>Fabaceae</taxon>
        <taxon>Papilionoideae</taxon>
        <taxon>50 kb inversion clade</taxon>
        <taxon>NPAAA clade</taxon>
        <taxon>indigoferoid/millettioid clade</taxon>
        <taxon>Phaseoleae</taxon>
        <taxon>Glycine</taxon>
        <taxon>Glycine subgen. Soja</taxon>
    </lineage>
</organism>
<dbReference type="Proteomes" id="UP000053555">
    <property type="component" value="Unassembled WGS sequence"/>
</dbReference>
<accession>A0A0B2R9T6</accession>
<dbReference type="EMBL" id="KN652614">
    <property type="protein sequence ID" value="KHN28522.1"/>
    <property type="molecule type" value="Genomic_DNA"/>
</dbReference>
<sequence length="81" mass="9085">MTTYQMPEQINITDMSEPWKRRRAESNVHFQGQLPAQRTIGNGIPITDPNSLGILGTGPSDQRLVSEKPFKTRPSRQGFSS</sequence>
<evidence type="ECO:0000313" key="2">
    <source>
        <dbReference type="EMBL" id="KHN28522.1"/>
    </source>
</evidence>
<name>A0A0B2R9T6_GLYSO</name>
<proteinExistence type="predicted"/>
<reference evidence="2" key="1">
    <citation type="submission" date="2014-07" db="EMBL/GenBank/DDBJ databases">
        <title>Identification of a novel salt tolerance gene in wild soybean by whole-genome sequencing.</title>
        <authorList>
            <person name="Lam H.-M."/>
            <person name="Qi X."/>
            <person name="Li M.-W."/>
            <person name="Liu X."/>
            <person name="Xie M."/>
            <person name="Ni M."/>
            <person name="Xu X."/>
        </authorList>
    </citation>
    <scope>NUCLEOTIDE SEQUENCE [LARGE SCALE GENOMIC DNA]</scope>
    <source>
        <tissue evidence="2">Root</tissue>
    </source>
</reference>
<evidence type="ECO:0000256" key="1">
    <source>
        <dbReference type="SAM" id="MobiDB-lite"/>
    </source>
</evidence>
<protein>
    <submittedName>
        <fullName evidence="2">Uncharacterized protein</fullName>
    </submittedName>
</protein>
<gene>
    <name evidence="2" type="ORF">glysoja_029349</name>
</gene>